<accession>A0ABW8BLW9</accession>
<evidence type="ECO:0000313" key="2">
    <source>
        <dbReference type="Proteomes" id="UP001614264"/>
    </source>
</evidence>
<protein>
    <recommendedName>
        <fullName evidence="3">Transposase</fullName>
    </recommendedName>
</protein>
<dbReference type="Proteomes" id="UP001614264">
    <property type="component" value="Unassembled WGS sequence"/>
</dbReference>
<evidence type="ECO:0008006" key="3">
    <source>
        <dbReference type="Google" id="ProtNLM"/>
    </source>
</evidence>
<evidence type="ECO:0000313" key="1">
    <source>
        <dbReference type="EMBL" id="MFI7876049.1"/>
    </source>
</evidence>
<sequence>MRPFKQRDEMWLATRALLQPDPGTGVGRLRLRTDRNAAIQLTGICFTVPSQWKG</sequence>
<dbReference type="EMBL" id="JBITPR010000066">
    <property type="protein sequence ID" value="MFI7876049.1"/>
    <property type="molecule type" value="Genomic_DNA"/>
</dbReference>
<name>A0ABW8BLW9_9ACTN</name>
<proteinExistence type="predicted"/>
<reference evidence="1 2" key="1">
    <citation type="submission" date="2024-07" db="EMBL/GenBank/DDBJ databases">
        <title>Whole genome sequencing of Prodigiosin pigment-producing Streptomyces salinarius isolated from rhizosphere soil of Arachis hypogaea.</title>
        <authorList>
            <person name="Vidhya A."/>
            <person name="Ramya S."/>
        </authorList>
    </citation>
    <scope>NUCLEOTIDE SEQUENCE [LARGE SCALE GENOMIC DNA]</scope>
    <source>
        <strain evidence="1 2">VRMG2420</strain>
    </source>
</reference>
<gene>
    <name evidence="1" type="ORF">AB4829_36340</name>
</gene>
<organism evidence="1 2">
    <name type="scientific">Streptomyces salinarius</name>
    <dbReference type="NCBI Taxonomy" id="2762598"/>
    <lineage>
        <taxon>Bacteria</taxon>
        <taxon>Bacillati</taxon>
        <taxon>Actinomycetota</taxon>
        <taxon>Actinomycetes</taxon>
        <taxon>Kitasatosporales</taxon>
        <taxon>Streptomycetaceae</taxon>
        <taxon>Streptomyces</taxon>
    </lineage>
</organism>
<comment type="caution">
    <text evidence="1">The sequence shown here is derived from an EMBL/GenBank/DDBJ whole genome shotgun (WGS) entry which is preliminary data.</text>
</comment>
<dbReference type="RefSeq" id="WP_399594987.1">
    <property type="nucleotide sequence ID" value="NZ_JBITPR010000066.1"/>
</dbReference>
<keyword evidence="2" id="KW-1185">Reference proteome</keyword>